<feature type="domain" description="Radical SAM core" evidence="5">
    <location>
        <begin position="104"/>
        <end position="318"/>
    </location>
</feature>
<protein>
    <submittedName>
        <fullName evidence="6">Radical SAM protein</fullName>
    </submittedName>
</protein>
<dbReference type="SFLD" id="SFLDS00029">
    <property type="entry name" value="Radical_SAM"/>
    <property type="match status" value="1"/>
</dbReference>
<dbReference type="Gene3D" id="3.20.20.70">
    <property type="entry name" value="Aldolase class I"/>
    <property type="match status" value="1"/>
</dbReference>
<evidence type="ECO:0000256" key="1">
    <source>
        <dbReference type="ARBA" id="ARBA00022691"/>
    </source>
</evidence>
<dbReference type="InterPro" id="IPR058240">
    <property type="entry name" value="rSAM_sf"/>
</dbReference>
<sequence length="465" mass="54078">MKILEAGKRYGFDKVFDYVAKDPQKRGVQLVEWAENLSHGDFSPQIKIIREVFKDENHPYHSFVMKIFQEVDKKQIKKVAYNFFMNASVLGWQTQQKYREEYNCNIPWAILLDPTSACNLKCTGCWAAEYGYKQNLSYDEIDSIITQGKELGTYMYIYTGGEPLVRKDDLIKLCEKHNDCVFLSFTNATLIDEDFVDEMQRVGNFIPAISLEGFEEATDGRRGEGVYKKVIKAMKMLQERHLIYGISCCYTSQNFDSITSEEYYDYLIELGAYFVWYFHYMPVGNAAVTDLLPTPEQRKQTIERLRKYRAEKPLFALDFQNDAEYVGGCIAGGRRYLHINASGDVEPCVFIHYSDSNIREKSLLDCLRAPLFTKYHDGQPFNDNMLMPCPMLENPNELREMVHSTDARSTDLESKQTVDSLCGNCDEYAKNWESEAEEIWDKSPKKERFKGSYHKMNREETMKSK</sequence>
<dbReference type="SFLD" id="SFLDG01067">
    <property type="entry name" value="SPASM/twitch_domain_containing"/>
    <property type="match status" value="1"/>
</dbReference>
<dbReference type="EMBL" id="NDYC01000004">
    <property type="protein sequence ID" value="OXZ29189.1"/>
    <property type="molecule type" value="Genomic_DNA"/>
</dbReference>
<comment type="caution">
    <text evidence="6">The sequence shown here is derived from an EMBL/GenBank/DDBJ whole genome shotgun (WGS) entry which is preliminary data.</text>
</comment>
<dbReference type="CDD" id="cd01335">
    <property type="entry name" value="Radical_SAM"/>
    <property type="match status" value="1"/>
</dbReference>
<proteinExistence type="predicted"/>
<dbReference type="Proteomes" id="UP000215413">
    <property type="component" value="Unassembled WGS sequence"/>
</dbReference>
<dbReference type="AlphaFoldDB" id="A0A233V9V8"/>
<dbReference type="PROSITE" id="PS51918">
    <property type="entry name" value="RADICAL_SAM"/>
    <property type="match status" value="1"/>
</dbReference>
<keyword evidence="2" id="KW-0479">Metal-binding</keyword>
<evidence type="ECO:0000256" key="4">
    <source>
        <dbReference type="ARBA" id="ARBA00023014"/>
    </source>
</evidence>
<keyword evidence="1" id="KW-0949">S-adenosyl-L-methionine</keyword>
<dbReference type="PANTHER" id="PTHR43524:SF1">
    <property type="entry name" value="RADICAL SAM SUPERFAMILY PROTEIN"/>
    <property type="match status" value="1"/>
</dbReference>
<dbReference type="GO" id="GO:0051536">
    <property type="term" value="F:iron-sulfur cluster binding"/>
    <property type="evidence" value="ECO:0007669"/>
    <property type="project" value="UniProtKB-KW"/>
</dbReference>
<evidence type="ECO:0000313" key="6">
    <source>
        <dbReference type="EMBL" id="OXZ29189.1"/>
    </source>
</evidence>
<evidence type="ECO:0000256" key="3">
    <source>
        <dbReference type="ARBA" id="ARBA00023004"/>
    </source>
</evidence>
<dbReference type="GO" id="GO:0046872">
    <property type="term" value="F:metal ion binding"/>
    <property type="evidence" value="ECO:0007669"/>
    <property type="project" value="UniProtKB-KW"/>
</dbReference>
<dbReference type="CDD" id="cd21128">
    <property type="entry name" value="SPASM_rSAM"/>
    <property type="match status" value="1"/>
</dbReference>
<keyword evidence="4" id="KW-0411">Iron-sulfur</keyword>
<dbReference type="GO" id="GO:0003824">
    <property type="term" value="F:catalytic activity"/>
    <property type="evidence" value="ECO:0007669"/>
    <property type="project" value="InterPro"/>
</dbReference>
<evidence type="ECO:0000259" key="5">
    <source>
        <dbReference type="PROSITE" id="PS51918"/>
    </source>
</evidence>
<evidence type="ECO:0000313" key="7">
    <source>
        <dbReference type="Proteomes" id="UP000215413"/>
    </source>
</evidence>
<dbReference type="InterPro" id="IPR013785">
    <property type="entry name" value="Aldolase_TIM"/>
</dbReference>
<gene>
    <name evidence="6" type="ORF">B9N49_00780</name>
</gene>
<dbReference type="PANTHER" id="PTHR43524">
    <property type="entry name" value="RADICAL SAM SUPERFAMILY PROTEIN"/>
    <property type="match status" value="1"/>
</dbReference>
<dbReference type="Pfam" id="PF04055">
    <property type="entry name" value="Radical_SAM"/>
    <property type="match status" value="1"/>
</dbReference>
<dbReference type="SUPFAM" id="SSF102114">
    <property type="entry name" value="Radical SAM enzymes"/>
    <property type="match status" value="1"/>
</dbReference>
<accession>A0A233V9V8</accession>
<organism evidence="6 7">
    <name type="scientific">Finegoldia magna</name>
    <name type="common">Peptostreptococcus magnus</name>
    <dbReference type="NCBI Taxonomy" id="1260"/>
    <lineage>
        <taxon>Bacteria</taxon>
        <taxon>Bacillati</taxon>
        <taxon>Bacillota</taxon>
        <taxon>Tissierellia</taxon>
        <taxon>Tissierellales</taxon>
        <taxon>Peptoniphilaceae</taxon>
        <taxon>Finegoldia</taxon>
    </lineage>
</organism>
<dbReference type="InterPro" id="IPR007197">
    <property type="entry name" value="rSAM"/>
</dbReference>
<dbReference type="RefSeq" id="WP_094205130.1">
    <property type="nucleotide sequence ID" value="NZ_NDYC01000004.1"/>
</dbReference>
<evidence type="ECO:0000256" key="2">
    <source>
        <dbReference type="ARBA" id="ARBA00022723"/>
    </source>
</evidence>
<reference evidence="7" key="1">
    <citation type="submission" date="2017-04" db="EMBL/GenBank/DDBJ databases">
        <title>Finegoldia magna isolated from orthopedic joint implant-associated infections.</title>
        <authorList>
            <person name="Bjorklund S."/>
            <person name="Bruggemann H."/>
            <person name="Jensen A."/>
            <person name="Hellmark B."/>
            <person name="Soderquist B."/>
        </authorList>
    </citation>
    <scope>NUCLEOTIDE SEQUENCE [LARGE SCALE GENOMIC DNA]</scope>
    <source>
        <strain evidence="7">CCUG 54800</strain>
    </source>
</reference>
<keyword evidence="3" id="KW-0408">Iron</keyword>
<name>A0A233V9V8_FINMA</name>